<dbReference type="PANTHER" id="PTHR12993">
    <property type="entry name" value="N-ACETYLGLUCOSAMINYL-PHOSPHATIDYLINOSITOL DE-N-ACETYLASE-RELATED"/>
    <property type="match status" value="1"/>
</dbReference>
<organism evidence="3 4">
    <name type="scientific">Microbacterium mcarthurae</name>
    <dbReference type="NCBI Taxonomy" id="3035918"/>
    <lineage>
        <taxon>Bacteria</taxon>
        <taxon>Bacillati</taxon>
        <taxon>Actinomycetota</taxon>
        <taxon>Actinomycetes</taxon>
        <taxon>Micrococcales</taxon>
        <taxon>Microbacteriaceae</taxon>
        <taxon>Microbacterium</taxon>
    </lineage>
</organism>
<dbReference type="Proteomes" id="UP001630303">
    <property type="component" value="Unassembled WGS sequence"/>
</dbReference>
<dbReference type="EMBL" id="JAROCE010000003">
    <property type="protein sequence ID" value="MFM2721142.1"/>
    <property type="molecule type" value="Genomic_DNA"/>
</dbReference>
<evidence type="ECO:0000256" key="1">
    <source>
        <dbReference type="ARBA" id="ARBA00022833"/>
    </source>
</evidence>
<keyword evidence="4" id="KW-1185">Reference proteome</keyword>
<gene>
    <name evidence="3" type="ORF">P5G46_11560</name>
</gene>
<feature type="region of interest" description="Disordered" evidence="2">
    <location>
        <begin position="57"/>
        <end position="97"/>
    </location>
</feature>
<sequence>MTRADRPTFRAARVGAGVLVAVLAVVLLVGASIVVSSAFGVWPIGAAASGVASSATPTATAVPTTSSSPLPPSTATPPAAPPSAAPPVVVPPSPGAQPCETETLLTIWAHPDDDLIFGNPTISDAIAAEQCVRTLFLTGGDAGKGLGYTHSRETGILHAYDHMRGADGPWDSTVVTLDAGLRVERFSPHDDARLSVMFARLPDGNITDGGFDSTGHATLSRLLDGTIGVLAPTDEGPAVDRAQVSASLTELAAALRPTRTLTHVPRGSAYAPGDHPDHSTVGTLVRDAVGHVAEAVPGIRYAVGYPSADLPRTLDGPVLDAKVETYRIYAQQDEVIRCADRDSCLKTRRFGDWLRRSYLLSEADLRLN</sequence>
<accession>A0ABW9GH55</accession>
<proteinExistence type="predicted"/>
<dbReference type="Pfam" id="PF02585">
    <property type="entry name" value="PIG-L"/>
    <property type="match status" value="1"/>
</dbReference>
<dbReference type="RefSeq" id="WP_375094699.1">
    <property type="nucleotide sequence ID" value="NZ_JAROCE010000003.1"/>
</dbReference>
<protein>
    <submittedName>
        <fullName evidence="3">PIG-L family deacetylase</fullName>
    </submittedName>
</protein>
<evidence type="ECO:0000256" key="2">
    <source>
        <dbReference type="SAM" id="MobiDB-lite"/>
    </source>
</evidence>
<dbReference type="InterPro" id="IPR003737">
    <property type="entry name" value="GlcNAc_PI_deacetylase-related"/>
</dbReference>
<dbReference type="InterPro" id="IPR024078">
    <property type="entry name" value="LmbE-like_dom_sf"/>
</dbReference>
<evidence type="ECO:0000313" key="3">
    <source>
        <dbReference type="EMBL" id="MFM2721142.1"/>
    </source>
</evidence>
<dbReference type="PANTHER" id="PTHR12993:SF23">
    <property type="entry name" value="N-ACETYLGLUCOSAMINYLPHOSPHATIDYLINOSITOL DEACETYLASE"/>
    <property type="match status" value="1"/>
</dbReference>
<keyword evidence="1" id="KW-0862">Zinc</keyword>
<feature type="compositionally biased region" description="Pro residues" evidence="2">
    <location>
        <begin position="69"/>
        <end position="95"/>
    </location>
</feature>
<reference evidence="3 4" key="1">
    <citation type="submission" date="2023-03" db="EMBL/GenBank/DDBJ databases">
        <title>MT1 and MT2 Draft Genomes of Novel Species.</title>
        <authorList>
            <person name="Venkateswaran K."/>
        </authorList>
    </citation>
    <scope>NUCLEOTIDE SEQUENCE [LARGE SCALE GENOMIC DNA]</scope>
    <source>
        <strain evidence="3 4">IF8SW-P5</strain>
    </source>
</reference>
<feature type="compositionally biased region" description="Low complexity" evidence="2">
    <location>
        <begin position="57"/>
        <end position="68"/>
    </location>
</feature>
<name>A0ABW9GH55_9MICO</name>
<evidence type="ECO:0000313" key="4">
    <source>
        <dbReference type="Proteomes" id="UP001630303"/>
    </source>
</evidence>
<dbReference type="Gene3D" id="3.40.50.10320">
    <property type="entry name" value="LmbE-like"/>
    <property type="match status" value="1"/>
</dbReference>
<comment type="caution">
    <text evidence="3">The sequence shown here is derived from an EMBL/GenBank/DDBJ whole genome shotgun (WGS) entry which is preliminary data.</text>
</comment>
<dbReference type="SUPFAM" id="SSF102588">
    <property type="entry name" value="LmbE-like"/>
    <property type="match status" value="1"/>
</dbReference>